<evidence type="ECO:0000313" key="10">
    <source>
        <dbReference type="EnsemblPlants" id="KRH26973"/>
    </source>
</evidence>
<evidence type="ECO:0000256" key="5">
    <source>
        <dbReference type="ARBA" id="ARBA00022729"/>
    </source>
</evidence>
<gene>
    <name evidence="9" type="ORF">GLYMA_12G206100</name>
</gene>
<dbReference type="PANTHER" id="PTHR34270:SF14">
    <property type="entry name" value="RALF"/>
    <property type="match status" value="1"/>
</dbReference>
<accession>I1LUI3</accession>
<keyword evidence="11" id="KW-1185">Reference proteome</keyword>
<keyword evidence="3" id="KW-0964">Secreted</keyword>
<evidence type="ECO:0000256" key="4">
    <source>
        <dbReference type="ARBA" id="ARBA00022702"/>
    </source>
</evidence>
<evidence type="ECO:0000256" key="2">
    <source>
        <dbReference type="ARBA" id="ARBA00009178"/>
    </source>
</evidence>
<dbReference type="Proteomes" id="UP000008827">
    <property type="component" value="Chromosome 12"/>
</dbReference>
<evidence type="ECO:0000313" key="11">
    <source>
        <dbReference type="Proteomes" id="UP000008827"/>
    </source>
</evidence>
<dbReference type="Gramene" id="KRH26973">
    <property type="protein sequence ID" value="KRH26973"/>
    <property type="gene ID" value="GLYMA_12G206100"/>
</dbReference>
<reference evidence="9 10" key="1">
    <citation type="journal article" date="2010" name="Nature">
        <title>Genome sequence of the palaeopolyploid soybean.</title>
        <authorList>
            <person name="Schmutz J."/>
            <person name="Cannon S.B."/>
            <person name="Schlueter J."/>
            <person name="Ma J."/>
            <person name="Mitros T."/>
            <person name="Nelson W."/>
            <person name="Hyten D.L."/>
            <person name="Song Q."/>
            <person name="Thelen J.J."/>
            <person name="Cheng J."/>
            <person name="Xu D."/>
            <person name="Hellsten U."/>
            <person name="May G.D."/>
            <person name="Yu Y."/>
            <person name="Sakurai T."/>
            <person name="Umezawa T."/>
            <person name="Bhattacharyya M.K."/>
            <person name="Sandhu D."/>
            <person name="Valliyodan B."/>
            <person name="Lindquist E."/>
            <person name="Peto M."/>
            <person name="Grant D."/>
            <person name="Shu S."/>
            <person name="Goodstein D."/>
            <person name="Barry K."/>
            <person name="Futrell-Griggs M."/>
            <person name="Abernathy B."/>
            <person name="Du J."/>
            <person name="Tian Z."/>
            <person name="Zhu L."/>
            <person name="Gill N."/>
            <person name="Joshi T."/>
            <person name="Libault M."/>
            <person name="Sethuraman A."/>
            <person name="Zhang X.-C."/>
            <person name="Shinozaki K."/>
            <person name="Nguyen H.T."/>
            <person name="Wing R.A."/>
            <person name="Cregan P."/>
            <person name="Specht J."/>
            <person name="Grimwood J."/>
            <person name="Rokhsar D."/>
            <person name="Stacey G."/>
            <person name="Shoemaker R.C."/>
            <person name="Jackson S.A."/>
        </authorList>
    </citation>
    <scope>NUCLEOTIDE SEQUENCE [LARGE SCALE GENOMIC DNA]</scope>
    <source>
        <strain evidence="10">cv. Williams 82</strain>
        <tissue evidence="9">Callus</tissue>
    </source>
</reference>
<dbReference type="AlphaFoldDB" id="I1LUI3"/>
<evidence type="ECO:0000256" key="1">
    <source>
        <dbReference type="ARBA" id="ARBA00004613"/>
    </source>
</evidence>
<comment type="subcellular location">
    <subcellularLocation>
        <location evidence="1">Secreted</location>
    </subcellularLocation>
</comment>
<keyword evidence="6" id="KW-1015">Disulfide bond</keyword>
<dbReference type="EnsemblPlants" id="KRH26973">
    <property type="protein sequence ID" value="KRH26973"/>
    <property type="gene ID" value="GLYMA_12G206100"/>
</dbReference>
<keyword evidence="4" id="KW-0372">Hormone</keyword>
<comment type="function">
    <text evidence="7">Cell signaling peptide that may regulate plant stress, growth, and development. Mediates a rapid alkalinization of extracellular space by mediating a transient increase in the cytoplasmic Ca(2+) concentration leading to a calcium-dependent signaling events through a cell surface receptor and a concomitant activation of some intracellular mitogen-activated protein kinases.</text>
</comment>
<dbReference type="HOGENOM" id="CLU_184731_1_0_1"/>
<evidence type="ECO:0000256" key="3">
    <source>
        <dbReference type="ARBA" id="ARBA00022525"/>
    </source>
</evidence>
<dbReference type="InParanoid" id="I1LUI3"/>
<name>I1LUI3_SOYBN</name>
<dbReference type="Pfam" id="PF05498">
    <property type="entry name" value="RALF"/>
    <property type="match status" value="1"/>
</dbReference>
<reference evidence="9" key="3">
    <citation type="submission" date="2018-07" db="EMBL/GenBank/DDBJ databases">
        <title>WGS assembly of Glycine max.</title>
        <authorList>
            <person name="Schmutz J."/>
            <person name="Cannon S."/>
            <person name="Schlueter J."/>
            <person name="Ma J."/>
            <person name="Mitros T."/>
            <person name="Nelson W."/>
            <person name="Hyten D."/>
            <person name="Song Q."/>
            <person name="Thelen J."/>
            <person name="Cheng J."/>
            <person name="Xu D."/>
            <person name="Hellsten U."/>
            <person name="May G."/>
            <person name="Yu Y."/>
            <person name="Sakurai T."/>
            <person name="Umezawa T."/>
            <person name="Bhattacharyya M."/>
            <person name="Sandhu D."/>
            <person name="Valliyodan B."/>
            <person name="Lindquist E."/>
            <person name="Peto M."/>
            <person name="Grant D."/>
            <person name="Shu S."/>
            <person name="Goodstein D."/>
            <person name="Barry K."/>
            <person name="Futrell-Griggs M."/>
            <person name="Abernathy B."/>
            <person name="Du J."/>
            <person name="Tian Z."/>
            <person name="Zhu L."/>
            <person name="Gill N."/>
            <person name="Joshi T."/>
            <person name="Libault M."/>
            <person name="Sethuraman A."/>
            <person name="Zhang X."/>
            <person name="Shinozaki K."/>
            <person name="Nguyen H."/>
            <person name="Wing R."/>
            <person name="Cregan P."/>
            <person name="Specht J."/>
            <person name="Grimwood J."/>
            <person name="Rokhsar D."/>
            <person name="Stacey G."/>
            <person name="Shoemaker R."/>
            <person name="Jackson S."/>
        </authorList>
    </citation>
    <scope>NUCLEOTIDE SEQUENCE</scope>
    <source>
        <tissue evidence="9">Callus</tissue>
    </source>
</reference>
<feature type="signal peptide" evidence="8">
    <location>
        <begin position="1"/>
        <end position="27"/>
    </location>
</feature>
<comment type="similarity">
    <text evidence="2">Belongs to the plant rapid alkalinization factor (RALF) family.</text>
</comment>
<dbReference type="InterPro" id="IPR008801">
    <property type="entry name" value="RALF"/>
</dbReference>
<dbReference type="GO" id="GO:0040008">
    <property type="term" value="P:regulation of growth"/>
    <property type="evidence" value="ECO:0007669"/>
    <property type="project" value="UniProtKB-ARBA"/>
</dbReference>
<keyword evidence="5 8" id="KW-0732">Signal</keyword>
<dbReference type="PANTHER" id="PTHR34270">
    <property type="entry name" value="PROTEIN RALF-LIKE 15-RELATED"/>
    <property type="match status" value="1"/>
</dbReference>
<evidence type="ECO:0000313" key="9">
    <source>
        <dbReference type="EMBL" id="KRH26973.1"/>
    </source>
</evidence>
<evidence type="ECO:0000256" key="6">
    <source>
        <dbReference type="ARBA" id="ARBA00023157"/>
    </source>
</evidence>
<protein>
    <submittedName>
        <fullName evidence="9 10">Uncharacterized protein</fullName>
    </submittedName>
</protein>
<proteinExistence type="inferred from homology"/>
<evidence type="ECO:0000256" key="8">
    <source>
        <dbReference type="SAM" id="SignalP"/>
    </source>
</evidence>
<evidence type="ECO:0000256" key="7">
    <source>
        <dbReference type="ARBA" id="ARBA00037228"/>
    </source>
</evidence>
<feature type="chain" id="PRO_5014578554" evidence="8">
    <location>
        <begin position="28"/>
        <end position="74"/>
    </location>
</feature>
<dbReference type="EMBL" id="CM000845">
    <property type="protein sequence ID" value="KRH26973.1"/>
    <property type="molecule type" value="Genomic_DNA"/>
</dbReference>
<dbReference type="PaxDb" id="3847-GLYMA12G33370.1"/>
<reference evidence="10" key="2">
    <citation type="submission" date="2018-02" db="UniProtKB">
        <authorList>
            <consortium name="EnsemblPlants"/>
        </authorList>
    </citation>
    <scope>IDENTIFICATION</scope>
    <source>
        <strain evidence="10">Williams 82</strain>
    </source>
</reference>
<dbReference type="GO" id="GO:0005576">
    <property type="term" value="C:extracellular region"/>
    <property type="evidence" value="ECO:0007669"/>
    <property type="project" value="UniProtKB-SubCell"/>
</dbReference>
<sequence length="74" mass="8205">MAMTRVMQGLVLCTLLLSAVLVQEVEARVISKEAMQRNTIPGCSKVHPNVAACHLPLVNINYRRGCEPGERCRQ</sequence>
<dbReference type="GO" id="GO:0005179">
    <property type="term" value="F:hormone activity"/>
    <property type="evidence" value="ECO:0007669"/>
    <property type="project" value="UniProtKB-KW"/>
</dbReference>
<organism evidence="9">
    <name type="scientific">Glycine max</name>
    <name type="common">Soybean</name>
    <name type="synonym">Glycine hispida</name>
    <dbReference type="NCBI Taxonomy" id="3847"/>
    <lineage>
        <taxon>Eukaryota</taxon>
        <taxon>Viridiplantae</taxon>
        <taxon>Streptophyta</taxon>
        <taxon>Embryophyta</taxon>
        <taxon>Tracheophyta</taxon>
        <taxon>Spermatophyta</taxon>
        <taxon>Magnoliopsida</taxon>
        <taxon>eudicotyledons</taxon>
        <taxon>Gunneridae</taxon>
        <taxon>Pentapetalae</taxon>
        <taxon>rosids</taxon>
        <taxon>fabids</taxon>
        <taxon>Fabales</taxon>
        <taxon>Fabaceae</taxon>
        <taxon>Papilionoideae</taxon>
        <taxon>50 kb inversion clade</taxon>
        <taxon>NPAAA clade</taxon>
        <taxon>indigoferoid/millettioid clade</taxon>
        <taxon>Phaseoleae</taxon>
        <taxon>Glycine</taxon>
        <taxon>Glycine subgen. Soja</taxon>
    </lineage>
</organism>
<dbReference type="SMR" id="I1LUI3"/>